<evidence type="ECO:0000313" key="10">
    <source>
        <dbReference type="Proteomes" id="UP000251545"/>
    </source>
</evidence>
<keyword evidence="5 7" id="KW-0472">Membrane</keyword>
<feature type="domain" description="TonB-dependent receptor plug" evidence="8">
    <location>
        <begin position="127"/>
        <end position="240"/>
    </location>
</feature>
<evidence type="ECO:0000256" key="4">
    <source>
        <dbReference type="ARBA" id="ARBA00022692"/>
    </source>
</evidence>
<evidence type="ECO:0000256" key="6">
    <source>
        <dbReference type="ARBA" id="ARBA00023237"/>
    </source>
</evidence>
<evidence type="ECO:0000256" key="7">
    <source>
        <dbReference type="PROSITE-ProRule" id="PRU01360"/>
    </source>
</evidence>
<dbReference type="EMBL" id="PVEO01000004">
    <property type="protein sequence ID" value="PQV48843.1"/>
    <property type="molecule type" value="Genomic_DNA"/>
</dbReference>
<dbReference type="NCBIfam" id="TIGR04056">
    <property type="entry name" value="OMP_RagA_SusC"/>
    <property type="match status" value="1"/>
</dbReference>
<dbReference type="SUPFAM" id="SSF49464">
    <property type="entry name" value="Carboxypeptidase regulatory domain-like"/>
    <property type="match status" value="1"/>
</dbReference>
<evidence type="ECO:0000256" key="2">
    <source>
        <dbReference type="ARBA" id="ARBA00022448"/>
    </source>
</evidence>
<sequence>MIKQFYKSLKTIGSIGFLWCMLLGYSPSLLAENQQRLVSGTVTDESGMPMAGVNILIEGTNRGTQTDFDGKYSIETVNDTSTLVFSYVGFVTQKIVVNNQDTINVSLKEDLAALDEVVVIGYGTSNKRDLIGSVTQLNSEDIEDLPVASVDQALVGQTAGIQFRQTGNPAGGPQVLIRGISSLGNNAPLYVVDGIPLTSVSNSGDNFLLNNINPADIESISVLKDAASKAIYGNRASNGVIIIKTKQGKKGKTQFNANVYSSIGWTQDFDRPNNLNAVEMAIFQKERLEDRYLFNGAWGGLEQAHYTRIQDYIAAAENDPALAKGTDWFDEITRTSVTTDYFLSASGGSDNIVFNISGGFRDQEGVVIGTDVKRLTLRANVEANLTDWLRAGVNIAPSFVTNNSAATEPNSGGYSAYNAVNASYWVDPTAPVYDEFGNLTQSTHGVLSRVNFAGNPVPFGSGMFWTANPVFKILERVQQSKTNTFNMSAFLEVSPLKNLSFRTTANVNYRNRSTFNYTPKTLPLDGLTPDITGRPNSGSSASSGNTTNFILDNQLTYINTFNDVHNVEATFVASLERRKGDGLNISASNFVDEDFIFPSFGNTSTDNINNFQGAYSLDEINRLSYLGRASYNYDSKYYLSTSYRRDASSKFSSQSRWGDFYAVSAAWRVSEEKFWEPLKNVISDFKIESGYGITGNDAGIGNFASQGNINSTNYILGGAQVRGYALVALPNNNLTWEESEELNFGLDIGLFNMFNLEVDYYDITSKGFLGNTTIPTATGLGGIIDNVGSIQNKGWEFNLTTRDLIPSQDFSYSFNANATINKNEVLELSGDDEFFIGQAGNGTRFAVVREGDPVGLFRGFKILGFYSQEDLDNPDVAKYPQAVVGSPKVFDGNGDGVIEFSQEDYVDLGDPNQDLIFGMRHNFAYKNFDLSVLLNGAIGFDIYDQRSQQMHNLDGQFNVDRAVFENRYRPGVPTDIIIPATGNLPNGAIIEAREETPLNSISVPTTKQNTTRYWRSPNSYHIKAADYLWIKNITLGYNFDKNILGENAMVSRMRLYASAQNPFVFSKYKLGSPEVQKNSDNLVRGVNEGSYPNAATFTLGLNITF</sequence>
<dbReference type="InterPro" id="IPR036942">
    <property type="entry name" value="Beta-barrel_TonB_sf"/>
</dbReference>
<keyword evidence="4 7" id="KW-0812">Transmembrane</keyword>
<name>A0A362XCK1_9FLAO</name>
<dbReference type="GO" id="GO:0009279">
    <property type="term" value="C:cell outer membrane"/>
    <property type="evidence" value="ECO:0007669"/>
    <property type="project" value="UniProtKB-SubCell"/>
</dbReference>
<comment type="caution">
    <text evidence="9">The sequence shown here is derived from an EMBL/GenBank/DDBJ whole genome shotgun (WGS) entry which is preliminary data.</text>
</comment>
<dbReference type="FunFam" id="2.60.40.1120:FF:000003">
    <property type="entry name" value="Outer membrane protein Omp121"/>
    <property type="match status" value="1"/>
</dbReference>
<accession>A0A362XCK1</accession>
<comment type="subcellular location">
    <subcellularLocation>
        <location evidence="1 7">Cell outer membrane</location>
        <topology evidence="1 7">Multi-pass membrane protein</topology>
    </subcellularLocation>
</comment>
<dbReference type="Pfam" id="PF13715">
    <property type="entry name" value="CarbopepD_reg_2"/>
    <property type="match status" value="1"/>
</dbReference>
<evidence type="ECO:0000256" key="1">
    <source>
        <dbReference type="ARBA" id="ARBA00004571"/>
    </source>
</evidence>
<protein>
    <submittedName>
        <fullName evidence="9">TonB-linked SusC/RagA family outer membrane protein</fullName>
    </submittedName>
</protein>
<gene>
    <name evidence="9" type="ORF">CLV33_10448</name>
</gene>
<dbReference type="Proteomes" id="UP000251545">
    <property type="component" value="Unassembled WGS sequence"/>
</dbReference>
<dbReference type="InterPro" id="IPR012910">
    <property type="entry name" value="Plug_dom"/>
</dbReference>
<dbReference type="InterPro" id="IPR023997">
    <property type="entry name" value="TonB-dep_OMP_SusC/RagA_CS"/>
</dbReference>
<dbReference type="Gene3D" id="2.40.170.20">
    <property type="entry name" value="TonB-dependent receptor, beta-barrel domain"/>
    <property type="match status" value="1"/>
</dbReference>
<evidence type="ECO:0000256" key="5">
    <source>
        <dbReference type="ARBA" id="ARBA00023136"/>
    </source>
</evidence>
<keyword evidence="3 7" id="KW-1134">Transmembrane beta strand</keyword>
<evidence type="ECO:0000259" key="8">
    <source>
        <dbReference type="Pfam" id="PF07715"/>
    </source>
</evidence>
<evidence type="ECO:0000313" key="9">
    <source>
        <dbReference type="EMBL" id="PQV48843.1"/>
    </source>
</evidence>
<comment type="similarity">
    <text evidence="7">Belongs to the TonB-dependent receptor family.</text>
</comment>
<keyword evidence="6 7" id="KW-0998">Cell outer membrane</keyword>
<keyword evidence="2 7" id="KW-0813">Transport</keyword>
<organism evidence="9 10">
    <name type="scientific">Jejuia pallidilutea</name>
    <dbReference type="NCBI Taxonomy" id="504487"/>
    <lineage>
        <taxon>Bacteria</taxon>
        <taxon>Pseudomonadati</taxon>
        <taxon>Bacteroidota</taxon>
        <taxon>Flavobacteriia</taxon>
        <taxon>Flavobacteriales</taxon>
        <taxon>Flavobacteriaceae</taxon>
        <taxon>Jejuia</taxon>
    </lineage>
</organism>
<dbReference type="Pfam" id="PF07715">
    <property type="entry name" value="Plug"/>
    <property type="match status" value="1"/>
</dbReference>
<dbReference type="InterPro" id="IPR008969">
    <property type="entry name" value="CarboxyPept-like_regulatory"/>
</dbReference>
<dbReference type="AlphaFoldDB" id="A0A362XCK1"/>
<proteinExistence type="inferred from homology"/>
<dbReference type="InterPro" id="IPR037066">
    <property type="entry name" value="Plug_dom_sf"/>
</dbReference>
<dbReference type="InterPro" id="IPR039426">
    <property type="entry name" value="TonB-dep_rcpt-like"/>
</dbReference>
<dbReference type="Gene3D" id="2.170.130.10">
    <property type="entry name" value="TonB-dependent receptor, plug domain"/>
    <property type="match status" value="1"/>
</dbReference>
<evidence type="ECO:0000256" key="3">
    <source>
        <dbReference type="ARBA" id="ARBA00022452"/>
    </source>
</evidence>
<dbReference type="Gene3D" id="2.60.40.1120">
    <property type="entry name" value="Carboxypeptidase-like, regulatory domain"/>
    <property type="match status" value="1"/>
</dbReference>
<reference evidence="9 10" key="1">
    <citation type="submission" date="2018-02" db="EMBL/GenBank/DDBJ databases">
        <title>Genomic Encyclopedia of Archaeal and Bacterial Type Strains, Phase II (KMG-II): from individual species to whole genera.</title>
        <authorList>
            <person name="Goeker M."/>
        </authorList>
    </citation>
    <scope>NUCLEOTIDE SEQUENCE [LARGE SCALE GENOMIC DNA]</scope>
    <source>
        <strain evidence="9 10">DSM 21165</strain>
    </source>
</reference>
<dbReference type="RefSeq" id="WP_105473473.1">
    <property type="nucleotide sequence ID" value="NZ_PVEO01000004.1"/>
</dbReference>
<dbReference type="SUPFAM" id="SSF56935">
    <property type="entry name" value="Porins"/>
    <property type="match status" value="1"/>
</dbReference>
<dbReference type="NCBIfam" id="TIGR04057">
    <property type="entry name" value="SusC_RagA_signa"/>
    <property type="match status" value="1"/>
</dbReference>
<dbReference type="PROSITE" id="PS52016">
    <property type="entry name" value="TONB_DEPENDENT_REC_3"/>
    <property type="match status" value="1"/>
</dbReference>
<dbReference type="InterPro" id="IPR023996">
    <property type="entry name" value="TonB-dep_OMP_SusC/RagA"/>
</dbReference>